<gene>
    <name evidence="2" type="ORF">ZEAMMB73_Zm00001d028330</name>
</gene>
<protein>
    <submittedName>
        <fullName evidence="2">Sodium/hydrogen exchanger 2</fullName>
    </submittedName>
</protein>
<accession>A0A1D6JUG6</accession>
<reference evidence="2" key="1">
    <citation type="submission" date="2015-12" db="EMBL/GenBank/DDBJ databases">
        <title>Update maize B73 reference genome by single molecule sequencing technologies.</title>
        <authorList>
            <consortium name="Maize Genome Sequencing Project"/>
            <person name="Ware D."/>
        </authorList>
    </citation>
    <scope>NUCLEOTIDE SEQUENCE [LARGE SCALE GENOMIC DNA]</scope>
    <source>
        <tissue evidence="2">Seedling</tissue>
    </source>
</reference>
<evidence type="ECO:0000256" key="1">
    <source>
        <dbReference type="SAM" id="MobiDB-lite"/>
    </source>
</evidence>
<name>A0A1D6JUG6_MAIZE</name>
<feature type="compositionally biased region" description="Basic and acidic residues" evidence="1">
    <location>
        <begin position="134"/>
        <end position="147"/>
    </location>
</feature>
<feature type="compositionally biased region" description="Low complexity" evidence="1">
    <location>
        <begin position="1"/>
        <end position="12"/>
    </location>
</feature>
<feature type="region of interest" description="Disordered" evidence="1">
    <location>
        <begin position="1"/>
        <end position="29"/>
    </location>
</feature>
<organism evidence="2">
    <name type="scientific">Zea mays</name>
    <name type="common">Maize</name>
    <dbReference type="NCBI Taxonomy" id="4577"/>
    <lineage>
        <taxon>Eukaryota</taxon>
        <taxon>Viridiplantae</taxon>
        <taxon>Streptophyta</taxon>
        <taxon>Embryophyta</taxon>
        <taxon>Tracheophyta</taxon>
        <taxon>Spermatophyta</taxon>
        <taxon>Magnoliopsida</taxon>
        <taxon>Liliopsida</taxon>
        <taxon>Poales</taxon>
        <taxon>Poaceae</taxon>
        <taxon>PACMAD clade</taxon>
        <taxon>Panicoideae</taxon>
        <taxon>Andropogonodae</taxon>
        <taxon>Andropogoneae</taxon>
        <taxon>Tripsacinae</taxon>
        <taxon>Zea</taxon>
    </lineage>
</organism>
<dbReference type="AlphaFoldDB" id="A0A1D6JUG6"/>
<feature type="region of interest" description="Disordered" evidence="1">
    <location>
        <begin position="49"/>
        <end position="149"/>
    </location>
</feature>
<sequence length="155" mass="16371">MRAGAGPDAGPDAWRRRRPGRLLGRQAVGPIRDGLSALDAGALRRAQGLAAGVSPHARRWRPAPHARAPPPHPAGRHGSRRAGISRITPCGDLADHAGRGSRPSLIRSLGPYQSDSQKWRLGDRSGGGGDDGGAEVRLESGDTEKDQSFSFYFVG</sequence>
<evidence type="ECO:0000313" key="2">
    <source>
        <dbReference type="EMBL" id="ONL95611.1"/>
    </source>
</evidence>
<proteinExistence type="predicted"/>
<dbReference type="EMBL" id="CM007647">
    <property type="protein sequence ID" value="ONL95611.1"/>
    <property type="molecule type" value="Genomic_DNA"/>
</dbReference>